<organism evidence="1 2">
    <name type="scientific">Cichorium intybus</name>
    <name type="common">Chicory</name>
    <dbReference type="NCBI Taxonomy" id="13427"/>
    <lineage>
        <taxon>Eukaryota</taxon>
        <taxon>Viridiplantae</taxon>
        <taxon>Streptophyta</taxon>
        <taxon>Embryophyta</taxon>
        <taxon>Tracheophyta</taxon>
        <taxon>Spermatophyta</taxon>
        <taxon>Magnoliopsida</taxon>
        <taxon>eudicotyledons</taxon>
        <taxon>Gunneridae</taxon>
        <taxon>Pentapetalae</taxon>
        <taxon>asterids</taxon>
        <taxon>campanulids</taxon>
        <taxon>Asterales</taxon>
        <taxon>Asteraceae</taxon>
        <taxon>Cichorioideae</taxon>
        <taxon>Cichorieae</taxon>
        <taxon>Cichoriinae</taxon>
        <taxon>Cichorium</taxon>
    </lineage>
</organism>
<proteinExistence type="predicted"/>
<reference evidence="1 2" key="2">
    <citation type="journal article" date="2022" name="Mol. Ecol. Resour.">
        <title>The genomes of chicory, endive, great burdock and yacon provide insights into Asteraceae paleo-polyploidization history and plant inulin production.</title>
        <authorList>
            <person name="Fan W."/>
            <person name="Wang S."/>
            <person name="Wang H."/>
            <person name="Wang A."/>
            <person name="Jiang F."/>
            <person name="Liu H."/>
            <person name="Zhao H."/>
            <person name="Xu D."/>
            <person name="Zhang Y."/>
        </authorList>
    </citation>
    <scope>NUCLEOTIDE SEQUENCE [LARGE SCALE GENOMIC DNA]</scope>
    <source>
        <strain evidence="2">cv. Punajuju</strain>
        <tissue evidence="1">Leaves</tissue>
    </source>
</reference>
<dbReference type="Proteomes" id="UP001055811">
    <property type="component" value="Linkage Group LG07"/>
</dbReference>
<evidence type="ECO:0000313" key="2">
    <source>
        <dbReference type="Proteomes" id="UP001055811"/>
    </source>
</evidence>
<comment type="caution">
    <text evidence="1">The sequence shown here is derived from an EMBL/GenBank/DDBJ whole genome shotgun (WGS) entry which is preliminary data.</text>
</comment>
<dbReference type="EMBL" id="CM042015">
    <property type="protein sequence ID" value="KAI3708082.1"/>
    <property type="molecule type" value="Genomic_DNA"/>
</dbReference>
<gene>
    <name evidence="1" type="ORF">L2E82_37125</name>
</gene>
<reference evidence="2" key="1">
    <citation type="journal article" date="2022" name="Mol. Ecol. Resour.">
        <title>The genomes of chicory, endive, great burdock and yacon provide insights into Asteraceae palaeo-polyploidization history and plant inulin production.</title>
        <authorList>
            <person name="Fan W."/>
            <person name="Wang S."/>
            <person name="Wang H."/>
            <person name="Wang A."/>
            <person name="Jiang F."/>
            <person name="Liu H."/>
            <person name="Zhao H."/>
            <person name="Xu D."/>
            <person name="Zhang Y."/>
        </authorList>
    </citation>
    <scope>NUCLEOTIDE SEQUENCE [LARGE SCALE GENOMIC DNA]</scope>
    <source>
        <strain evidence="2">cv. Punajuju</strain>
    </source>
</reference>
<accession>A0ACB9ACZ7</accession>
<protein>
    <submittedName>
        <fullName evidence="1">Uncharacterized protein</fullName>
    </submittedName>
</protein>
<evidence type="ECO:0000313" key="1">
    <source>
        <dbReference type="EMBL" id="KAI3708082.1"/>
    </source>
</evidence>
<sequence length="163" mass="18130">MASSSGTATTSSGGSYPLQISGSDEDLQRLMDQKKRKRMVSNRESARRSRMRKQKHLDDLLTQVSQLRNGNSEVLANVSTTMQHYTRVETENSVLRAQVAELSRRLESLNQIMAFMNQPIDAGCGLAVEQYCVGGTELIDEFMDNSLSCFYANQPILASADMI</sequence>
<keyword evidence="2" id="KW-1185">Reference proteome</keyword>
<name>A0ACB9ACZ7_CICIN</name>